<dbReference type="Proteomes" id="UP000770661">
    <property type="component" value="Unassembled WGS sequence"/>
</dbReference>
<dbReference type="OrthoDB" id="5985335at2759"/>
<dbReference type="AlphaFoldDB" id="A0A8J5CMA0"/>
<comment type="caution">
    <text evidence="1">The sequence shown here is derived from an EMBL/GenBank/DDBJ whole genome shotgun (WGS) entry which is preliminary data.</text>
</comment>
<protein>
    <submittedName>
        <fullName evidence="1">Uncharacterized protein</fullName>
    </submittedName>
</protein>
<evidence type="ECO:0000313" key="2">
    <source>
        <dbReference type="Proteomes" id="UP000770661"/>
    </source>
</evidence>
<dbReference type="EMBL" id="JACEEZ010019707">
    <property type="protein sequence ID" value="KAG0715425.1"/>
    <property type="molecule type" value="Genomic_DNA"/>
</dbReference>
<evidence type="ECO:0000313" key="1">
    <source>
        <dbReference type="EMBL" id="KAG0715425.1"/>
    </source>
</evidence>
<keyword evidence="2" id="KW-1185">Reference proteome</keyword>
<name>A0A8J5CMA0_CHIOP</name>
<accession>A0A8J5CMA0</accession>
<proteinExistence type="predicted"/>
<gene>
    <name evidence="1" type="ORF">GWK47_011958</name>
</gene>
<organism evidence="1 2">
    <name type="scientific">Chionoecetes opilio</name>
    <name type="common">Atlantic snow crab</name>
    <name type="synonym">Cancer opilio</name>
    <dbReference type="NCBI Taxonomy" id="41210"/>
    <lineage>
        <taxon>Eukaryota</taxon>
        <taxon>Metazoa</taxon>
        <taxon>Ecdysozoa</taxon>
        <taxon>Arthropoda</taxon>
        <taxon>Crustacea</taxon>
        <taxon>Multicrustacea</taxon>
        <taxon>Malacostraca</taxon>
        <taxon>Eumalacostraca</taxon>
        <taxon>Eucarida</taxon>
        <taxon>Decapoda</taxon>
        <taxon>Pleocyemata</taxon>
        <taxon>Brachyura</taxon>
        <taxon>Eubrachyura</taxon>
        <taxon>Majoidea</taxon>
        <taxon>Majidae</taxon>
        <taxon>Chionoecetes</taxon>
    </lineage>
</organism>
<reference evidence="1" key="1">
    <citation type="submission" date="2020-07" db="EMBL/GenBank/DDBJ databases">
        <title>The High-quality genome of the commercially important snow crab, Chionoecetes opilio.</title>
        <authorList>
            <person name="Jeong J.-H."/>
            <person name="Ryu S."/>
        </authorList>
    </citation>
    <scope>NUCLEOTIDE SEQUENCE</scope>
    <source>
        <strain evidence="1">MADBK_172401_WGS</strain>
        <tissue evidence="1">Digestive gland</tissue>
    </source>
</reference>
<sequence>MVGGLVNQVAPFLAVAPVMDPFRELLKKTGGKAVSGQQLEALFHLPPKHFGRLRPRDSFLIVAPQESSLLQSQGIGFSLSSPRTASFPGEVAAMLPWGVGKLCSVGRTTVGREEYSTLEGSACPRPVPKEGRLFLLGCNNPRSSQTQGPFKGFSETRN</sequence>